<evidence type="ECO:0000313" key="2">
    <source>
        <dbReference type="Proteomes" id="UP000616608"/>
    </source>
</evidence>
<accession>A0A917G9U3</accession>
<evidence type="ECO:0000313" key="1">
    <source>
        <dbReference type="EMBL" id="GGG31055.1"/>
    </source>
</evidence>
<dbReference type="EMBL" id="BMJT01000010">
    <property type="protein sequence ID" value="GGG31055.1"/>
    <property type="molecule type" value="Genomic_DNA"/>
</dbReference>
<name>A0A917G9U3_9BACI</name>
<evidence type="ECO:0008006" key="3">
    <source>
        <dbReference type="Google" id="ProtNLM"/>
    </source>
</evidence>
<dbReference type="AlphaFoldDB" id="A0A917G9U3"/>
<organism evidence="1 2">
    <name type="scientific">Lysinibacillus alkalisoli</name>
    <dbReference type="NCBI Taxonomy" id="1911548"/>
    <lineage>
        <taxon>Bacteria</taxon>
        <taxon>Bacillati</taxon>
        <taxon>Bacillota</taxon>
        <taxon>Bacilli</taxon>
        <taxon>Bacillales</taxon>
        <taxon>Bacillaceae</taxon>
        <taxon>Lysinibacillus</taxon>
    </lineage>
</organism>
<reference evidence="1" key="1">
    <citation type="journal article" date="2014" name="Int. J. Syst. Evol. Microbiol.">
        <title>Complete genome sequence of Corynebacterium casei LMG S-19264T (=DSM 44701T), isolated from a smear-ripened cheese.</title>
        <authorList>
            <consortium name="US DOE Joint Genome Institute (JGI-PGF)"/>
            <person name="Walter F."/>
            <person name="Albersmeier A."/>
            <person name="Kalinowski J."/>
            <person name="Ruckert C."/>
        </authorList>
    </citation>
    <scope>NUCLEOTIDE SEQUENCE</scope>
    <source>
        <strain evidence="1">CGMCC 1.15760</strain>
    </source>
</reference>
<dbReference type="Proteomes" id="UP000616608">
    <property type="component" value="Unassembled WGS sequence"/>
</dbReference>
<dbReference type="RefSeq" id="WP_188615609.1">
    <property type="nucleotide sequence ID" value="NZ_BMJT01000010.1"/>
</dbReference>
<protein>
    <recommendedName>
        <fullName evidence="3">DUF2225 domain-containing protein</fullName>
    </recommendedName>
</protein>
<sequence length="229" mass="27413">MKFNVNYYQKEMTCHFCKKLYKTYKARPNRCKIIKEDTDFMPIYKDLNPLLYEVAVCPHCGYAYHHSMTRTYGPFLLIIEQLYIEELQFKPDLCAERTIDDALMSYKLAYLVAKAAMEEPLLLGNFALKMAWLYRLQNNTRQELHYLKAAREFYSQSFAKNKEGEERIKYLHAELSLRIGDIDEARKGFSRILGDRNISNKYRKYARNRWEDYRHDYKEQEGEKDGISI</sequence>
<reference evidence="1" key="2">
    <citation type="submission" date="2020-09" db="EMBL/GenBank/DDBJ databases">
        <authorList>
            <person name="Sun Q."/>
            <person name="Zhou Y."/>
        </authorList>
    </citation>
    <scope>NUCLEOTIDE SEQUENCE</scope>
    <source>
        <strain evidence="1">CGMCC 1.15760</strain>
    </source>
</reference>
<comment type="caution">
    <text evidence="1">The sequence shown here is derived from an EMBL/GenBank/DDBJ whole genome shotgun (WGS) entry which is preliminary data.</text>
</comment>
<dbReference type="InterPro" id="IPR018708">
    <property type="entry name" value="DUF2225"/>
</dbReference>
<proteinExistence type="predicted"/>
<keyword evidence="2" id="KW-1185">Reference proteome</keyword>
<gene>
    <name evidence="1" type="ORF">GCM10007425_27130</name>
</gene>
<dbReference type="Pfam" id="PF09986">
    <property type="entry name" value="DUF2225"/>
    <property type="match status" value="1"/>
</dbReference>